<sequence length="138" mass="14488">MTMRMLRASFSLISIAVLLACMAGCGAVIAGSAAALGTYVYIDGQTQGNYETDLPTAFAASLNACADLSIPVTRETRETTSGTIEGVLSGDRVHISLDLKAENVIRITVRVGLVGNENASRRIHSAIAMHLPTPRPGN</sequence>
<keyword evidence="3" id="KW-1185">Reference proteome</keyword>
<gene>
    <name evidence="2" type="ordered locus">BN4_12116</name>
</gene>
<feature type="chain" id="PRO_5004019302" description="DUF3568 family protein" evidence="1">
    <location>
        <begin position="24"/>
        <end position="138"/>
    </location>
</feature>
<protein>
    <recommendedName>
        <fullName evidence="4">DUF3568 family protein</fullName>
    </recommendedName>
</protein>
<evidence type="ECO:0000313" key="3">
    <source>
        <dbReference type="Proteomes" id="UP000011724"/>
    </source>
</evidence>
<dbReference type="PROSITE" id="PS51257">
    <property type="entry name" value="PROKAR_LIPOPROTEIN"/>
    <property type="match status" value="1"/>
</dbReference>
<organism evidence="2 3">
    <name type="scientific">Pseudodesulfovibrio piezophilus (strain DSM 21447 / JCM 15486 / C1TLV30)</name>
    <name type="common">Desulfovibrio piezophilus</name>
    <dbReference type="NCBI Taxonomy" id="1322246"/>
    <lineage>
        <taxon>Bacteria</taxon>
        <taxon>Pseudomonadati</taxon>
        <taxon>Thermodesulfobacteriota</taxon>
        <taxon>Desulfovibrionia</taxon>
        <taxon>Desulfovibrionales</taxon>
        <taxon>Desulfovibrionaceae</taxon>
    </lineage>
</organism>
<dbReference type="BioCyc" id="DPIE1322246:BN4_RS10645-MONOMER"/>
<feature type="signal peptide" evidence="1">
    <location>
        <begin position="1"/>
        <end position="23"/>
    </location>
</feature>
<dbReference type="STRING" id="1322246.BN4_12116"/>
<dbReference type="AlphaFoldDB" id="M1WKC3"/>
<accession>M1WKC3</accession>
<proteinExistence type="predicted"/>
<dbReference type="eggNOG" id="ENOG503379K">
    <property type="taxonomic scope" value="Bacteria"/>
</dbReference>
<reference evidence="2 3" key="1">
    <citation type="journal article" date="2013" name="PLoS ONE">
        <title>The first genomic and proteomic characterization of a deep-sea sulfate reducer: insights into the piezophilic lifestyle of Desulfovibrio piezophilus.</title>
        <authorList>
            <person name="Pradel N."/>
            <person name="Ji B."/>
            <person name="Gimenez G."/>
            <person name="Talla E."/>
            <person name="Lenoble P."/>
            <person name="Garel M."/>
            <person name="Tamburini C."/>
            <person name="Fourquet P."/>
            <person name="Lebrun R."/>
            <person name="Bertin P."/>
            <person name="Denis Y."/>
            <person name="Pophillat M."/>
            <person name="Barbe V."/>
            <person name="Ollivier B."/>
            <person name="Dolla A."/>
        </authorList>
    </citation>
    <scope>NUCLEOTIDE SEQUENCE [LARGE SCALE GENOMIC DNA]</scope>
    <source>
        <strain evidence="3">DSM 10523 / SB164P1</strain>
    </source>
</reference>
<dbReference type="EMBL" id="FO203427">
    <property type="protein sequence ID" value="CCH49351.1"/>
    <property type="molecule type" value="Genomic_DNA"/>
</dbReference>
<dbReference type="Proteomes" id="UP000011724">
    <property type="component" value="Chromosome"/>
</dbReference>
<evidence type="ECO:0000313" key="2">
    <source>
        <dbReference type="EMBL" id="CCH49351.1"/>
    </source>
</evidence>
<reference evidence="3" key="2">
    <citation type="journal article" date="2013" name="Stand. Genomic Sci.">
        <title>Complete genome sequence of Desulfocapsa sulfexigens, a marine deltaproteobacterium specialized in disproportionating inorganic sulfur compounds.</title>
        <authorList>
            <person name="Finster K.W."/>
            <person name="Kjeldsen K.U."/>
            <person name="Kube M."/>
            <person name="Reinhardt R."/>
            <person name="Mussmann M."/>
            <person name="Amann R."/>
            <person name="Schreiber L."/>
        </authorList>
    </citation>
    <scope>NUCLEOTIDE SEQUENCE [LARGE SCALE GENOMIC DNA]</scope>
    <source>
        <strain evidence="3">DSM 10523 / SB164P1</strain>
    </source>
</reference>
<dbReference type="PATRIC" id="fig|879567.3.peg.2256"/>
<evidence type="ECO:0008006" key="4">
    <source>
        <dbReference type="Google" id="ProtNLM"/>
    </source>
</evidence>
<dbReference type="HOGENOM" id="CLU_153754_0_0_7"/>
<dbReference type="Pfam" id="PF12092">
    <property type="entry name" value="DUF3568"/>
    <property type="match status" value="1"/>
</dbReference>
<keyword evidence="1" id="KW-0732">Signal</keyword>
<dbReference type="KEGG" id="dpi:BN4_12116"/>
<name>M1WKC3_PSEP2</name>
<evidence type="ECO:0000256" key="1">
    <source>
        <dbReference type="SAM" id="SignalP"/>
    </source>
</evidence>
<dbReference type="InterPro" id="IPR021952">
    <property type="entry name" value="Flpp3-like"/>
</dbReference>